<dbReference type="AlphaFoldDB" id="A0A1Q8Y993"/>
<accession>A0A1Q8Y993</accession>
<proteinExistence type="predicted"/>
<keyword evidence="2" id="KW-1185">Reference proteome</keyword>
<reference evidence="1 2" key="1">
    <citation type="submission" date="2017-01" db="EMBL/GenBank/DDBJ databases">
        <title>Genome sequence of Rhodoferax antarcticus ANT.BR, a psychrophilic purple nonsulfur bacterium from an Antarctic microbial mat.</title>
        <authorList>
            <person name="Baker J."/>
            <person name="Riester C."/>
            <person name="Skinner B."/>
            <person name="Newell A."/>
            <person name="Swingley W."/>
            <person name="Madigan M."/>
            <person name="Jung D."/>
            <person name="Asao M."/>
            <person name="Chen M."/>
            <person name="Loughlin P."/>
            <person name="Pan H."/>
            <person name="Lin S."/>
            <person name="Li N."/>
            <person name="Shaw J."/>
            <person name="Prado M."/>
            <person name="Sherman C."/>
            <person name="Li X."/>
            <person name="Tang J."/>
            <person name="Blankenship R."/>
            <person name="Zhao T."/>
            <person name="Touchman J."/>
            <person name="Sattley M."/>
        </authorList>
    </citation>
    <scope>NUCLEOTIDE SEQUENCE [LARGE SCALE GENOMIC DNA]</scope>
    <source>
        <strain evidence="1 2">ANT.BR</strain>
    </source>
</reference>
<dbReference type="EMBL" id="MSYM01000020">
    <property type="protein sequence ID" value="OLP04539.1"/>
    <property type="molecule type" value="Genomic_DNA"/>
</dbReference>
<dbReference type="Proteomes" id="UP000185911">
    <property type="component" value="Unassembled WGS sequence"/>
</dbReference>
<evidence type="ECO:0000313" key="1">
    <source>
        <dbReference type="EMBL" id="OLP04539.1"/>
    </source>
</evidence>
<protein>
    <submittedName>
        <fullName evidence="1">Uncharacterized protein</fullName>
    </submittedName>
</protein>
<sequence>MAPGDAKEVRASLRTTPARLAKADRLSKAAGMSRNAWIERLIDLAKN</sequence>
<gene>
    <name evidence="1" type="ORF">BLL52_4237</name>
</gene>
<evidence type="ECO:0000313" key="2">
    <source>
        <dbReference type="Proteomes" id="UP000185911"/>
    </source>
</evidence>
<organism evidence="1 2">
    <name type="scientific">Rhodoferax antarcticus ANT.BR</name>
    <dbReference type="NCBI Taxonomy" id="1111071"/>
    <lineage>
        <taxon>Bacteria</taxon>
        <taxon>Pseudomonadati</taxon>
        <taxon>Pseudomonadota</taxon>
        <taxon>Betaproteobacteria</taxon>
        <taxon>Burkholderiales</taxon>
        <taxon>Comamonadaceae</taxon>
        <taxon>Rhodoferax</taxon>
    </lineage>
</organism>
<name>A0A1Q8Y993_9BURK</name>
<comment type="caution">
    <text evidence="1">The sequence shown here is derived from an EMBL/GenBank/DDBJ whole genome shotgun (WGS) entry which is preliminary data.</text>
</comment>